<organism evidence="1 2">
    <name type="scientific">Eumeta variegata</name>
    <name type="common">Bagworm moth</name>
    <name type="synonym">Eumeta japonica</name>
    <dbReference type="NCBI Taxonomy" id="151549"/>
    <lineage>
        <taxon>Eukaryota</taxon>
        <taxon>Metazoa</taxon>
        <taxon>Ecdysozoa</taxon>
        <taxon>Arthropoda</taxon>
        <taxon>Hexapoda</taxon>
        <taxon>Insecta</taxon>
        <taxon>Pterygota</taxon>
        <taxon>Neoptera</taxon>
        <taxon>Endopterygota</taxon>
        <taxon>Lepidoptera</taxon>
        <taxon>Glossata</taxon>
        <taxon>Ditrysia</taxon>
        <taxon>Tineoidea</taxon>
        <taxon>Psychidae</taxon>
        <taxon>Oiketicinae</taxon>
        <taxon>Eumeta</taxon>
    </lineage>
</organism>
<keyword evidence="2" id="KW-1185">Reference proteome</keyword>
<dbReference type="Proteomes" id="UP000299102">
    <property type="component" value="Unassembled WGS sequence"/>
</dbReference>
<sequence>MEIKKSTNSMNRLHWPGLSAIQVSLETNTWTWMRIDHCSTPMHLAKLRIRDSSVCEDGLEDGDLNHIFLPFPKLSPRFWCSSPN</sequence>
<proteinExistence type="predicted"/>
<comment type="caution">
    <text evidence="1">The sequence shown here is derived from an EMBL/GenBank/DDBJ whole genome shotgun (WGS) entry which is preliminary data.</text>
</comment>
<dbReference type="EMBL" id="BGZK01000743">
    <property type="protein sequence ID" value="GBP58717.1"/>
    <property type="molecule type" value="Genomic_DNA"/>
</dbReference>
<evidence type="ECO:0000313" key="2">
    <source>
        <dbReference type="Proteomes" id="UP000299102"/>
    </source>
</evidence>
<reference evidence="1 2" key="1">
    <citation type="journal article" date="2019" name="Commun. Biol.">
        <title>The bagworm genome reveals a unique fibroin gene that provides high tensile strength.</title>
        <authorList>
            <person name="Kono N."/>
            <person name="Nakamura H."/>
            <person name="Ohtoshi R."/>
            <person name="Tomita M."/>
            <person name="Numata K."/>
            <person name="Arakawa K."/>
        </authorList>
    </citation>
    <scope>NUCLEOTIDE SEQUENCE [LARGE SCALE GENOMIC DNA]</scope>
</reference>
<dbReference type="OrthoDB" id="8058536at2759"/>
<gene>
    <name evidence="1" type="ORF">EVAR_35496_1</name>
</gene>
<dbReference type="AlphaFoldDB" id="A0A4C1X911"/>
<name>A0A4C1X911_EUMVA</name>
<accession>A0A4C1X911</accession>
<evidence type="ECO:0000313" key="1">
    <source>
        <dbReference type="EMBL" id="GBP58717.1"/>
    </source>
</evidence>
<protein>
    <submittedName>
        <fullName evidence="1">Uncharacterized protein</fullName>
    </submittedName>
</protein>